<dbReference type="Proteomes" id="UP000194933">
    <property type="component" value="Unassembled WGS sequence"/>
</dbReference>
<evidence type="ECO:0000313" key="2">
    <source>
        <dbReference type="Proteomes" id="UP000194933"/>
    </source>
</evidence>
<dbReference type="AlphaFoldDB" id="A0A242K0T6"/>
<comment type="caution">
    <text evidence="1">The sequence shown here is derived from an EMBL/GenBank/DDBJ whole genome shotgun (WGS) entry which is preliminary data.</text>
</comment>
<protein>
    <submittedName>
        <fullName evidence="1">Uncharacterized protein</fullName>
    </submittedName>
</protein>
<sequence length="36" mass="4099">MKKTIVKQLSSLSDFFVSGCCFGMLSEFKIPEKLKK</sequence>
<organism evidence="1 2">
    <name type="scientific">Candidatus Enterococcus wittei</name>
    <dbReference type="NCBI Taxonomy" id="1987383"/>
    <lineage>
        <taxon>Bacteria</taxon>
        <taxon>Bacillati</taxon>
        <taxon>Bacillota</taxon>
        <taxon>Bacilli</taxon>
        <taxon>Lactobacillales</taxon>
        <taxon>Enterococcaceae</taxon>
        <taxon>Enterococcus</taxon>
    </lineage>
</organism>
<keyword evidence="2" id="KW-1185">Reference proteome</keyword>
<accession>A0A242K0T6</accession>
<dbReference type="EMBL" id="NGMO01000002">
    <property type="protein sequence ID" value="OTP11271.1"/>
    <property type="molecule type" value="Genomic_DNA"/>
</dbReference>
<proteinExistence type="predicted"/>
<gene>
    <name evidence="1" type="ORF">A5844_001405</name>
</gene>
<reference evidence="1 2" key="1">
    <citation type="submission" date="2017-05" db="EMBL/GenBank/DDBJ databases">
        <title>The Genome Sequence of Enterococcus sp. 10A9_DIV0425.</title>
        <authorList>
            <consortium name="The Broad Institute Genomics Platform"/>
            <consortium name="The Broad Institute Genomic Center for Infectious Diseases"/>
            <person name="Earl A."/>
            <person name="Manson A."/>
            <person name="Schwartman J."/>
            <person name="Gilmore M."/>
            <person name="Abouelleil A."/>
            <person name="Cao P."/>
            <person name="Chapman S."/>
            <person name="Cusick C."/>
            <person name="Shea T."/>
            <person name="Young S."/>
            <person name="Neafsey D."/>
            <person name="Nusbaum C."/>
            <person name="Birren B."/>
        </authorList>
    </citation>
    <scope>NUCLEOTIDE SEQUENCE [LARGE SCALE GENOMIC DNA]</scope>
    <source>
        <strain evidence="1 2">10A9_DIV0425</strain>
    </source>
</reference>
<name>A0A242K0T6_9ENTE</name>
<evidence type="ECO:0000313" key="1">
    <source>
        <dbReference type="EMBL" id="OTP11271.1"/>
    </source>
</evidence>